<dbReference type="InterPro" id="IPR004113">
    <property type="entry name" value="FAD-bd_oxidored_4_C"/>
</dbReference>
<reference evidence="4" key="1">
    <citation type="journal article" date="2014" name="Front. Microbiol.">
        <title>High frequency of phylogenetically diverse reductive dehalogenase-homologous genes in deep subseafloor sedimentary metagenomes.</title>
        <authorList>
            <person name="Kawai M."/>
            <person name="Futagami T."/>
            <person name="Toyoda A."/>
            <person name="Takaki Y."/>
            <person name="Nishi S."/>
            <person name="Hori S."/>
            <person name="Arai W."/>
            <person name="Tsubouchi T."/>
            <person name="Morono Y."/>
            <person name="Uchiyama I."/>
            <person name="Ito T."/>
            <person name="Fujiyama A."/>
            <person name="Inagaki F."/>
            <person name="Takami H."/>
        </authorList>
    </citation>
    <scope>NUCLEOTIDE SEQUENCE</scope>
    <source>
        <strain evidence="4">Expedition CK06-06</strain>
    </source>
</reference>
<keyword evidence="2" id="KW-0274">FAD</keyword>
<proteinExistence type="predicted"/>
<accession>X0V959</accession>
<dbReference type="SUPFAM" id="SSF55103">
    <property type="entry name" value="FAD-linked oxidases, C-terminal domain"/>
    <property type="match status" value="1"/>
</dbReference>
<dbReference type="GO" id="GO:0003824">
    <property type="term" value="F:catalytic activity"/>
    <property type="evidence" value="ECO:0007669"/>
    <property type="project" value="InterPro"/>
</dbReference>
<dbReference type="Gene3D" id="1.10.45.10">
    <property type="entry name" value="Vanillyl-alcohol Oxidase, Chain A, domain 4"/>
    <property type="match status" value="1"/>
</dbReference>
<evidence type="ECO:0000256" key="2">
    <source>
        <dbReference type="ARBA" id="ARBA00022827"/>
    </source>
</evidence>
<dbReference type="Pfam" id="PF02913">
    <property type="entry name" value="FAD-oxidase_C"/>
    <property type="match status" value="1"/>
</dbReference>
<keyword evidence="1" id="KW-0285">Flavoprotein</keyword>
<dbReference type="InterPro" id="IPR016171">
    <property type="entry name" value="Vanillyl_alc_oxidase_C-sub2"/>
</dbReference>
<name>X0V959_9ZZZZ</name>
<dbReference type="InterPro" id="IPR016164">
    <property type="entry name" value="FAD-linked_Oxase-like_C"/>
</dbReference>
<feature type="domain" description="FAD-binding oxidoreductase/transferase type 4 C-terminal" evidence="3">
    <location>
        <begin position="68"/>
        <end position="88"/>
    </location>
</feature>
<sequence>MYIQPIEHNRACRPEFNFFYDPESEAETAAIRSLYKEAATVLLNEGAVFTRPYGDLAPIVYERATSYASALKRLKKVFDPNNIMNPGNLCF</sequence>
<evidence type="ECO:0000259" key="3">
    <source>
        <dbReference type="Pfam" id="PF02913"/>
    </source>
</evidence>
<evidence type="ECO:0000313" key="4">
    <source>
        <dbReference type="EMBL" id="GAG14699.1"/>
    </source>
</evidence>
<dbReference type="GO" id="GO:0050660">
    <property type="term" value="F:flavin adenine dinucleotide binding"/>
    <property type="evidence" value="ECO:0007669"/>
    <property type="project" value="InterPro"/>
</dbReference>
<organism evidence="4">
    <name type="scientific">marine sediment metagenome</name>
    <dbReference type="NCBI Taxonomy" id="412755"/>
    <lineage>
        <taxon>unclassified sequences</taxon>
        <taxon>metagenomes</taxon>
        <taxon>ecological metagenomes</taxon>
    </lineage>
</organism>
<dbReference type="AlphaFoldDB" id="X0V959"/>
<protein>
    <recommendedName>
        <fullName evidence="3">FAD-binding oxidoreductase/transferase type 4 C-terminal domain-containing protein</fullName>
    </recommendedName>
</protein>
<gene>
    <name evidence="4" type="ORF">S01H1_54013</name>
</gene>
<dbReference type="EMBL" id="BARS01035010">
    <property type="protein sequence ID" value="GAG14699.1"/>
    <property type="molecule type" value="Genomic_DNA"/>
</dbReference>
<comment type="caution">
    <text evidence="4">The sequence shown here is derived from an EMBL/GenBank/DDBJ whole genome shotgun (WGS) entry which is preliminary data.</text>
</comment>
<evidence type="ECO:0000256" key="1">
    <source>
        <dbReference type="ARBA" id="ARBA00022630"/>
    </source>
</evidence>